<evidence type="ECO:0000313" key="5">
    <source>
        <dbReference type="WBParaSite" id="Gr19_v10_g15564.t1"/>
    </source>
</evidence>
<keyword evidence="1 2" id="KW-0732">Signal</keyword>
<evidence type="ECO:0000256" key="1">
    <source>
        <dbReference type="ARBA" id="ARBA00022729"/>
    </source>
</evidence>
<dbReference type="PANTHER" id="PTHR22907">
    <property type="entry name" value="GH04558P"/>
    <property type="match status" value="1"/>
</dbReference>
<dbReference type="InterPro" id="IPR051962">
    <property type="entry name" value="Cuticlin"/>
</dbReference>
<feature type="signal peptide" evidence="2">
    <location>
        <begin position="1"/>
        <end position="25"/>
    </location>
</feature>
<dbReference type="PROSITE" id="PS51034">
    <property type="entry name" value="ZP_2"/>
    <property type="match status" value="1"/>
</dbReference>
<organism evidence="4 5">
    <name type="scientific">Globodera rostochiensis</name>
    <name type="common">Golden nematode worm</name>
    <name type="synonym">Heterodera rostochiensis</name>
    <dbReference type="NCBI Taxonomy" id="31243"/>
    <lineage>
        <taxon>Eukaryota</taxon>
        <taxon>Metazoa</taxon>
        <taxon>Ecdysozoa</taxon>
        <taxon>Nematoda</taxon>
        <taxon>Chromadorea</taxon>
        <taxon>Rhabditida</taxon>
        <taxon>Tylenchina</taxon>
        <taxon>Tylenchomorpha</taxon>
        <taxon>Tylenchoidea</taxon>
        <taxon>Heteroderidae</taxon>
        <taxon>Heteroderinae</taxon>
        <taxon>Globodera</taxon>
    </lineage>
</organism>
<feature type="domain" description="ZP" evidence="3">
    <location>
        <begin position="1"/>
        <end position="219"/>
    </location>
</feature>
<accession>A0A914HAH7</accession>
<dbReference type="WBParaSite" id="Gr19_v10_g15564.t1">
    <property type="protein sequence ID" value="Gr19_v10_g15564.t1"/>
    <property type="gene ID" value="Gr19_v10_g15564"/>
</dbReference>
<reference evidence="5" key="1">
    <citation type="submission" date="2022-11" db="UniProtKB">
        <authorList>
            <consortium name="WormBaseParasite"/>
        </authorList>
    </citation>
    <scope>IDENTIFICATION</scope>
</reference>
<proteinExistence type="predicted"/>
<protein>
    <submittedName>
        <fullName evidence="5">ZP domain-containing protein</fullName>
    </submittedName>
</protein>
<keyword evidence="4" id="KW-1185">Reference proteome</keyword>
<dbReference type="PANTHER" id="PTHR22907:SF59">
    <property type="entry name" value="CUTICLIN-LIKE PROTEIN 19"/>
    <property type="match status" value="1"/>
</dbReference>
<sequence length="297" mass="33499">MLLSRLDLPLTIAFVLFHLQFNVFCSKSTSETLSSSTLFSDVIDKKVSILVDPIRVIIERSTNADHDDQLQQNRTFAVDKIQWPPPSTSNTSAALCALSLHRNANCDGPTIGPSERIGWDTRICFRWSCDGAAGTGMAMRVENCWTGSEHSPIELIDHLGCSRRETMISTPVHRHVQRMAKSAGWLTVRLFNTNHIRLSCAIRLCHACDDKCRTKITPNCSTLLRNGKEDERERWRTELEQICTEERIRIQSAATSASSAAESGSTGRRRWLINKMVVMLPSMIINWALSNKLWGRE</sequence>
<evidence type="ECO:0000256" key="2">
    <source>
        <dbReference type="SAM" id="SignalP"/>
    </source>
</evidence>
<dbReference type="AlphaFoldDB" id="A0A914HAH7"/>
<evidence type="ECO:0000313" key="4">
    <source>
        <dbReference type="Proteomes" id="UP000887572"/>
    </source>
</evidence>
<dbReference type="Proteomes" id="UP000887572">
    <property type="component" value="Unplaced"/>
</dbReference>
<dbReference type="InterPro" id="IPR001507">
    <property type="entry name" value="ZP_dom"/>
</dbReference>
<feature type="chain" id="PRO_5037608967" evidence="2">
    <location>
        <begin position="26"/>
        <end position="297"/>
    </location>
</feature>
<name>A0A914HAH7_GLORO</name>
<evidence type="ECO:0000259" key="3">
    <source>
        <dbReference type="PROSITE" id="PS51034"/>
    </source>
</evidence>